<evidence type="ECO:0000313" key="2">
    <source>
        <dbReference type="EMBL" id="KAJ6058031.1"/>
    </source>
</evidence>
<dbReference type="AlphaFoldDB" id="A0AAD6NF34"/>
<keyword evidence="3" id="KW-1185">Reference proteome</keyword>
<comment type="caution">
    <text evidence="2">The sequence shown here is derived from an EMBL/GenBank/DDBJ whole genome shotgun (WGS) entry which is preliminary data.</text>
</comment>
<proteinExistence type="predicted"/>
<sequence>MELTSMLSATKGDKLKDSSQWRAWHKRMKAFAIYRDIWDLCNPDADKASRPKVLREPRQPEYPLDSDSEAKKEWRDLLEVYKIDTNRYERQRKGLNEVNEFIITYVDSSLRDPIFALETPYERLVYLQTRFARSESYKEEVRMQWRAFSTQKPTGDIEKWLASWAELREQVAELQLHEARSANHDFLQAVKEVLPIWWQAKYQEIVMNGASYDTLNLIESFRATYREIGQSDLSPSPLPRGSFSTLKGHQEAENSFQQADQDQEAENSFQVPFEERPCPCGRGKHHDPVNCFVINEAIRPNWFRLHKENLQRAENALSADPAWRKWIHEAIEETAEPSANAVQLAYSMSSSISF</sequence>
<dbReference type="Proteomes" id="UP001219568">
    <property type="component" value="Unassembled WGS sequence"/>
</dbReference>
<protein>
    <submittedName>
        <fullName evidence="2">Uncharacterized protein</fullName>
    </submittedName>
</protein>
<organism evidence="2 3">
    <name type="scientific">Penicillium canescens</name>
    <dbReference type="NCBI Taxonomy" id="5083"/>
    <lineage>
        <taxon>Eukaryota</taxon>
        <taxon>Fungi</taxon>
        <taxon>Dikarya</taxon>
        <taxon>Ascomycota</taxon>
        <taxon>Pezizomycotina</taxon>
        <taxon>Eurotiomycetes</taxon>
        <taxon>Eurotiomycetidae</taxon>
        <taxon>Eurotiales</taxon>
        <taxon>Aspergillaceae</taxon>
        <taxon>Penicillium</taxon>
    </lineage>
</organism>
<evidence type="ECO:0000313" key="3">
    <source>
        <dbReference type="Proteomes" id="UP001219568"/>
    </source>
</evidence>
<name>A0AAD6NF34_PENCN</name>
<gene>
    <name evidence="2" type="ORF">N7460_001305</name>
</gene>
<reference evidence="2" key="1">
    <citation type="journal article" date="2023" name="IMA Fungus">
        <title>Comparative genomic study of the Penicillium genus elucidates a diverse pangenome and 15 lateral gene transfer events.</title>
        <authorList>
            <person name="Petersen C."/>
            <person name="Sorensen T."/>
            <person name="Nielsen M.R."/>
            <person name="Sondergaard T.E."/>
            <person name="Sorensen J.L."/>
            <person name="Fitzpatrick D.A."/>
            <person name="Frisvad J.C."/>
            <person name="Nielsen K.L."/>
        </authorList>
    </citation>
    <scope>NUCLEOTIDE SEQUENCE</scope>
    <source>
        <strain evidence="2">IBT 15450</strain>
    </source>
</reference>
<feature type="region of interest" description="Disordered" evidence="1">
    <location>
        <begin position="232"/>
        <end position="268"/>
    </location>
</feature>
<feature type="compositionally biased region" description="Polar residues" evidence="1">
    <location>
        <begin position="242"/>
        <end position="268"/>
    </location>
</feature>
<evidence type="ECO:0000256" key="1">
    <source>
        <dbReference type="SAM" id="MobiDB-lite"/>
    </source>
</evidence>
<reference evidence="2" key="2">
    <citation type="submission" date="2023-01" db="EMBL/GenBank/DDBJ databases">
        <authorList>
            <person name="Petersen C."/>
        </authorList>
    </citation>
    <scope>NUCLEOTIDE SEQUENCE</scope>
    <source>
        <strain evidence="2">IBT 15450</strain>
    </source>
</reference>
<dbReference type="EMBL" id="JAQJZL010000001">
    <property type="protein sequence ID" value="KAJ6058031.1"/>
    <property type="molecule type" value="Genomic_DNA"/>
</dbReference>
<accession>A0AAD6NF34</accession>